<dbReference type="EMBL" id="JAABNR010000004">
    <property type="protein sequence ID" value="NBZ86982.1"/>
    <property type="molecule type" value="Genomic_DNA"/>
</dbReference>
<feature type="chain" id="PRO_5042035376" description="Lipoprotein" evidence="1">
    <location>
        <begin position="20"/>
        <end position="211"/>
    </location>
</feature>
<protein>
    <recommendedName>
        <fullName evidence="4">Lipoprotein</fullName>
    </recommendedName>
</protein>
<accession>A0AAE4Y6W9</accession>
<evidence type="ECO:0000313" key="2">
    <source>
        <dbReference type="EMBL" id="NBZ86982.1"/>
    </source>
</evidence>
<name>A0AAE4Y6W9_9RHOB</name>
<keyword evidence="1" id="KW-0732">Signal</keyword>
<organism evidence="2 3">
    <name type="scientific">Stagnihabitans tardus</name>
    <dbReference type="NCBI Taxonomy" id="2699202"/>
    <lineage>
        <taxon>Bacteria</taxon>
        <taxon>Pseudomonadati</taxon>
        <taxon>Pseudomonadota</taxon>
        <taxon>Alphaproteobacteria</taxon>
        <taxon>Rhodobacterales</taxon>
        <taxon>Paracoccaceae</taxon>
        <taxon>Stagnihabitans</taxon>
    </lineage>
</organism>
<dbReference type="AlphaFoldDB" id="A0AAE4Y6W9"/>
<feature type="signal peptide" evidence="1">
    <location>
        <begin position="1"/>
        <end position="19"/>
    </location>
</feature>
<comment type="caution">
    <text evidence="2">The sequence shown here is derived from an EMBL/GenBank/DDBJ whole genome shotgun (WGS) entry which is preliminary data.</text>
</comment>
<dbReference type="Proteomes" id="UP001193501">
    <property type="component" value="Unassembled WGS sequence"/>
</dbReference>
<sequence>MLRRLMLLAFVALVSACTADHKWASDAEVAAARHVAAPPATVTLITSVNNRSGEGAHSGLLISGSERVLYDPAGSWTLPAPWAPEREDLHYGMNDAALASYMTYQSGEMFRAVVQTVEVPVEVADAVIAAAVREGSAGKAFCANSIASVLRDVPGFEAVKSTMFPKALSRSFAEVPGVSETIHAETGGRVRQIPVATGTGILAQTWARVGS</sequence>
<dbReference type="RefSeq" id="WP_168773795.1">
    <property type="nucleotide sequence ID" value="NZ_JAABNR010000004.1"/>
</dbReference>
<evidence type="ECO:0000256" key="1">
    <source>
        <dbReference type="SAM" id="SignalP"/>
    </source>
</evidence>
<proteinExistence type="predicted"/>
<keyword evidence="3" id="KW-1185">Reference proteome</keyword>
<dbReference type="PROSITE" id="PS51257">
    <property type="entry name" value="PROKAR_LIPOPROTEIN"/>
    <property type="match status" value="1"/>
</dbReference>
<evidence type="ECO:0000313" key="3">
    <source>
        <dbReference type="Proteomes" id="UP001193501"/>
    </source>
</evidence>
<reference evidence="2" key="1">
    <citation type="submission" date="2020-01" db="EMBL/GenBank/DDBJ databases">
        <authorList>
            <person name="Chen W.-M."/>
        </authorList>
    </citation>
    <scope>NUCLEOTIDE SEQUENCE</scope>
    <source>
        <strain evidence="2">CYK-10</strain>
    </source>
</reference>
<gene>
    <name evidence="2" type="ORF">GV832_05260</name>
</gene>
<evidence type="ECO:0008006" key="4">
    <source>
        <dbReference type="Google" id="ProtNLM"/>
    </source>
</evidence>